<gene>
    <name evidence="2" type="primary">LOC110697815</name>
</gene>
<evidence type="ECO:0000313" key="3">
    <source>
        <dbReference type="Proteomes" id="UP000596660"/>
    </source>
</evidence>
<dbReference type="GO" id="GO:0003723">
    <property type="term" value="F:RNA binding"/>
    <property type="evidence" value="ECO:0007669"/>
    <property type="project" value="InterPro"/>
</dbReference>
<feature type="region of interest" description="Disordered" evidence="1">
    <location>
        <begin position="1"/>
        <end position="35"/>
    </location>
</feature>
<dbReference type="SUPFAM" id="SSF55895">
    <property type="entry name" value="Ribonuclease Rh-like"/>
    <property type="match status" value="1"/>
</dbReference>
<dbReference type="RefSeq" id="XP_021730902.1">
    <property type="nucleotide sequence ID" value="XM_021875210.1"/>
</dbReference>
<dbReference type="InterPro" id="IPR036430">
    <property type="entry name" value="RNase_T2-like_sf"/>
</dbReference>
<dbReference type="Gene3D" id="3.90.730.10">
    <property type="entry name" value="Ribonuclease T2-like"/>
    <property type="match status" value="1"/>
</dbReference>
<dbReference type="EnsemblPlants" id="AUR62034615-RA">
    <property type="protein sequence ID" value="AUR62034615-RA:cds"/>
    <property type="gene ID" value="AUR62034615"/>
</dbReference>
<dbReference type="AlphaFoldDB" id="A0A803MSR4"/>
<evidence type="ECO:0000313" key="2">
    <source>
        <dbReference type="EnsemblPlants" id="AUR62034615-RA:cds"/>
    </source>
</evidence>
<reference evidence="2" key="1">
    <citation type="journal article" date="2017" name="Nature">
        <title>The genome of Chenopodium quinoa.</title>
        <authorList>
            <person name="Jarvis D.E."/>
            <person name="Ho Y.S."/>
            <person name="Lightfoot D.J."/>
            <person name="Schmoeckel S.M."/>
            <person name="Li B."/>
            <person name="Borm T.J.A."/>
            <person name="Ohyanagi H."/>
            <person name="Mineta K."/>
            <person name="Michell C.T."/>
            <person name="Saber N."/>
            <person name="Kharbatia N.M."/>
            <person name="Rupper R.R."/>
            <person name="Sharp A.R."/>
            <person name="Dally N."/>
            <person name="Boughton B.A."/>
            <person name="Woo Y.H."/>
            <person name="Gao G."/>
            <person name="Schijlen E.G.W.M."/>
            <person name="Guo X."/>
            <person name="Momin A.A."/>
            <person name="Negrao S."/>
            <person name="Al-Babili S."/>
            <person name="Gehring C."/>
            <person name="Roessner U."/>
            <person name="Jung C."/>
            <person name="Murphy K."/>
            <person name="Arold S.T."/>
            <person name="Gojobori T."/>
            <person name="van der Linden C.G."/>
            <person name="van Loo E.N."/>
            <person name="Jellen E.N."/>
            <person name="Maughan P.J."/>
            <person name="Tester M."/>
        </authorList>
    </citation>
    <scope>NUCLEOTIDE SEQUENCE [LARGE SCALE GENOMIC DNA]</scope>
    <source>
        <strain evidence="2">cv. PI 614886</strain>
    </source>
</reference>
<accession>A0A803MSR4</accession>
<sequence length="255" mass="29509">MNKGKAPMELQMSYADACRKKPGPSPAAPRKSSNSEAPLPPYYVFILTNAKTFNILNGNYNGEHKKFVLHSLRLFKEPESSKDSEQTYNEEVDTKYGERFEKISPGLKRNQRGIEHRKHQYLNHGYHLQLHGLDQRKYFEKMIELYNDFKFNQKLSEVANILGLPKSGVPISNQNWKIADIKSHDSILKSKLDGCDPGICYAQDQRGKKFVYEYRLYLDQNFKIVDAPVGFKVEFLPCVLQLEDYDFEIGMNEKA</sequence>
<evidence type="ECO:0000256" key="1">
    <source>
        <dbReference type="SAM" id="MobiDB-lite"/>
    </source>
</evidence>
<dbReference type="GeneID" id="110697815"/>
<keyword evidence="3" id="KW-1185">Reference proteome</keyword>
<protein>
    <submittedName>
        <fullName evidence="2">Uncharacterized protein</fullName>
    </submittedName>
</protein>
<name>A0A803MSR4_CHEQI</name>
<organism evidence="2 3">
    <name type="scientific">Chenopodium quinoa</name>
    <name type="common">Quinoa</name>
    <dbReference type="NCBI Taxonomy" id="63459"/>
    <lineage>
        <taxon>Eukaryota</taxon>
        <taxon>Viridiplantae</taxon>
        <taxon>Streptophyta</taxon>
        <taxon>Embryophyta</taxon>
        <taxon>Tracheophyta</taxon>
        <taxon>Spermatophyta</taxon>
        <taxon>Magnoliopsida</taxon>
        <taxon>eudicotyledons</taxon>
        <taxon>Gunneridae</taxon>
        <taxon>Pentapetalae</taxon>
        <taxon>Caryophyllales</taxon>
        <taxon>Chenopodiaceae</taxon>
        <taxon>Chenopodioideae</taxon>
        <taxon>Atripliceae</taxon>
        <taxon>Chenopodium</taxon>
    </lineage>
</organism>
<dbReference type="KEGG" id="cqi:110697815"/>
<reference evidence="2" key="2">
    <citation type="submission" date="2021-03" db="UniProtKB">
        <authorList>
            <consortium name="EnsemblPlants"/>
        </authorList>
    </citation>
    <scope>IDENTIFICATION</scope>
</reference>
<dbReference type="Proteomes" id="UP000596660">
    <property type="component" value="Unplaced"/>
</dbReference>
<dbReference type="GO" id="GO:0033897">
    <property type="term" value="F:ribonuclease T2 activity"/>
    <property type="evidence" value="ECO:0007669"/>
    <property type="project" value="InterPro"/>
</dbReference>
<dbReference type="Gramene" id="AUR62034615-RA">
    <property type="protein sequence ID" value="AUR62034615-RA:cds"/>
    <property type="gene ID" value="AUR62034615"/>
</dbReference>
<proteinExistence type="predicted"/>
<dbReference type="SMR" id="A0A803MSR4"/>